<dbReference type="CDD" id="cd06928">
    <property type="entry name" value="RNAP_alpha_NTD"/>
    <property type="match status" value="1"/>
</dbReference>
<keyword evidence="5" id="KW-0808">Transferase</keyword>
<comment type="function">
    <text evidence="1">DNA-dependent RNA polymerase catalyzes the transcription of DNA into RNA using the four ribonucleoside triphosphates as substrates.</text>
</comment>
<dbReference type="SUPFAM" id="SSF56553">
    <property type="entry name" value="Insert subdomain of RNA polymerase alpha subunit"/>
    <property type="match status" value="1"/>
</dbReference>
<dbReference type="GO" id="GO:0003677">
    <property type="term" value="F:DNA binding"/>
    <property type="evidence" value="ECO:0007669"/>
    <property type="project" value="InterPro"/>
</dbReference>
<dbReference type="SUPFAM" id="SSF55257">
    <property type="entry name" value="RBP11-like subunits of RNA polymerase"/>
    <property type="match status" value="1"/>
</dbReference>
<dbReference type="GO" id="GO:0006351">
    <property type="term" value="P:DNA-templated transcription"/>
    <property type="evidence" value="ECO:0007669"/>
    <property type="project" value="InterPro"/>
</dbReference>
<dbReference type="AlphaFoldDB" id="A0A286QHF1"/>
<dbReference type="EMBL" id="KX258660">
    <property type="protein sequence ID" value="APT65996.1"/>
    <property type="molecule type" value="Genomic_DNA"/>
</dbReference>
<evidence type="ECO:0000256" key="3">
    <source>
        <dbReference type="ARBA" id="ARBA00012418"/>
    </source>
</evidence>
<keyword evidence="4" id="KW-0240">DNA-directed RNA polymerase</keyword>
<keyword evidence="11" id="KW-0150">Chloroplast</keyword>
<sequence>MTKDGFLISTQKIQCRCVESKIETNRLHHGRLAISPFRKGQANAVGVAMRKALLGEIEGTGVTYAKSGEIKCEYSTITGLRETIHDTSVNSKEIVPKGYLRDTQEAYIDVTGPKKVTAGDILLPSDVEVVDHLQYIATITKPVSVRIDLRIEKGCGYRISDPKVHEGGESPVDAVSMSVRSVNHSIHPFDNNERMGEMLFLEVWTNGSLTPCEVSHEASKKLIDLFNPFLNVGKNFPPHGGDNSSDVATPYFWNGTNDDLTREITLKNTSIDQLELPPRVYNCLKRANVNTIMDLLNYTREDLQKINNFGKKSLDRVSAALWERSSIKLPSKLKKE</sequence>
<evidence type="ECO:0000256" key="5">
    <source>
        <dbReference type="ARBA" id="ARBA00022679"/>
    </source>
</evidence>
<evidence type="ECO:0000256" key="1">
    <source>
        <dbReference type="ARBA" id="ARBA00004026"/>
    </source>
</evidence>
<dbReference type="SUPFAM" id="SSF47789">
    <property type="entry name" value="C-terminal domain of RNA polymerase alpha subunit"/>
    <property type="match status" value="1"/>
</dbReference>
<keyword evidence="11" id="KW-0934">Plastid</keyword>
<comment type="similarity">
    <text evidence="2">Belongs to the RNA polymerase alpha chain family.</text>
</comment>
<evidence type="ECO:0000256" key="8">
    <source>
        <dbReference type="ARBA" id="ARBA00031776"/>
    </source>
</evidence>
<evidence type="ECO:0000256" key="7">
    <source>
        <dbReference type="ARBA" id="ARBA00023163"/>
    </source>
</evidence>
<organism evidence="11">
    <name type="scientific">Schizaea elegans</name>
    <dbReference type="NCBI Taxonomy" id="180990"/>
    <lineage>
        <taxon>Eukaryota</taxon>
        <taxon>Viridiplantae</taxon>
        <taxon>Streptophyta</taxon>
        <taxon>Embryophyta</taxon>
        <taxon>Tracheophyta</taxon>
        <taxon>Polypodiopsida</taxon>
        <taxon>Polypodiidae</taxon>
        <taxon>Schizaeales</taxon>
        <taxon>Schizaeaceae</taxon>
        <taxon>Schizaea</taxon>
    </lineage>
</organism>
<dbReference type="Gene3D" id="3.30.1360.10">
    <property type="entry name" value="RNA polymerase, RBP11-like subunit"/>
    <property type="match status" value="1"/>
</dbReference>
<evidence type="ECO:0000256" key="4">
    <source>
        <dbReference type="ARBA" id="ARBA00022478"/>
    </source>
</evidence>
<dbReference type="GO" id="GO:0000428">
    <property type="term" value="C:DNA-directed RNA polymerase complex"/>
    <property type="evidence" value="ECO:0007669"/>
    <property type="project" value="UniProtKB-KW"/>
</dbReference>
<gene>
    <name evidence="11" type="primary">rpoA</name>
</gene>
<dbReference type="InterPro" id="IPR011262">
    <property type="entry name" value="DNA-dir_RNA_pol_insert"/>
</dbReference>
<dbReference type="GO" id="GO:0046983">
    <property type="term" value="F:protein dimerization activity"/>
    <property type="evidence" value="ECO:0007669"/>
    <property type="project" value="InterPro"/>
</dbReference>
<evidence type="ECO:0000256" key="2">
    <source>
        <dbReference type="ARBA" id="ARBA00007123"/>
    </source>
</evidence>
<keyword evidence="7" id="KW-0804">Transcription</keyword>
<dbReference type="InterPro" id="IPR036643">
    <property type="entry name" value="RNApol_insert_sf"/>
</dbReference>
<dbReference type="InterPro" id="IPR011263">
    <property type="entry name" value="DNA-dir_RNA_pol_RpoA/D/Rpb3"/>
</dbReference>
<evidence type="ECO:0000256" key="6">
    <source>
        <dbReference type="ARBA" id="ARBA00022695"/>
    </source>
</evidence>
<evidence type="ECO:0000313" key="11">
    <source>
        <dbReference type="EMBL" id="APT65996.1"/>
    </source>
</evidence>
<name>A0A286QHF1_9MONI</name>
<geneLocation type="chloroplast" evidence="11"/>
<dbReference type="Gene3D" id="2.170.120.12">
    <property type="entry name" value="DNA-directed RNA polymerase, insert domain"/>
    <property type="match status" value="1"/>
</dbReference>
<dbReference type="InterPro" id="IPR036603">
    <property type="entry name" value="RBP11-like"/>
</dbReference>
<feature type="domain" description="DNA-directed RNA polymerase RpoA/D/Rpb3-type" evidence="10">
    <location>
        <begin position="29"/>
        <end position="232"/>
    </location>
</feature>
<protein>
    <recommendedName>
        <fullName evidence="3">DNA-directed RNA polymerase</fullName>
        <ecNumber evidence="3">2.7.7.6</ecNumber>
    </recommendedName>
    <alternativeName>
        <fullName evidence="8">Plastid-encoded RNA polymerase subunit alpha</fullName>
    </alternativeName>
</protein>
<comment type="catalytic activity">
    <reaction evidence="9">
        <text>RNA(n) + a ribonucleoside 5'-triphosphate = RNA(n+1) + diphosphate</text>
        <dbReference type="Rhea" id="RHEA:21248"/>
        <dbReference type="Rhea" id="RHEA-COMP:14527"/>
        <dbReference type="Rhea" id="RHEA-COMP:17342"/>
        <dbReference type="ChEBI" id="CHEBI:33019"/>
        <dbReference type="ChEBI" id="CHEBI:61557"/>
        <dbReference type="ChEBI" id="CHEBI:140395"/>
        <dbReference type="EC" id="2.7.7.6"/>
    </reaction>
</comment>
<dbReference type="Pfam" id="PF01000">
    <property type="entry name" value="RNA_pol_A_bac"/>
    <property type="match status" value="1"/>
</dbReference>
<accession>A0A286QHF1</accession>
<dbReference type="InterPro" id="IPR011260">
    <property type="entry name" value="RNAP_asu_C"/>
</dbReference>
<dbReference type="GO" id="GO:0003899">
    <property type="term" value="F:DNA-directed RNA polymerase activity"/>
    <property type="evidence" value="ECO:0007669"/>
    <property type="project" value="UniProtKB-EC"/>
</dbReference>
<dbReference type="Pfam" id="PF03118">
    <property type="entry name" value="RNA_pol_A_CTD"/>
    <property type="match status" value="1"/>
</dbReference>
<dbReference type="EC" id="2.7.7.6" evidence="3"/>
<dbReference type="RefSeq" id="YP_009424070.1">
    <property type="nucleotide sequence ID" value="NC_035807.1"/>
</dbReference>
<keyword evidence="6" id="KW-0548">Nucleotidyltransferase</keyword>
<dbReference type="GO" id="GO:0005737">
    <property type="term" value="C:cytoplasm"/>
    <property type="evidence" value="ECO:0007669"/>
    <property type="project" value="UniProtKB-ARBA"/>
</dbReference>
<evidence type="ECO:0000259" key="10">
    <source>
        <dbReference type="SMART" id="SM00662"/>
    </source>
</evidence>
<dbReference type="GeneID" id="33944165"/>
<dbReference type="Pfam" id="PF01193">
    <property type="entry name" value="RNA_pol_L"/>
    <property type="match status" value="1"/>
</dbReference>
<dbReference type="Gene3D" id="1.10.150.20">
    <property type="entry name" value="5' to 3' exonuclease, C-terminal subdomain"/>
    <property type="match status" value="1"/>
</dbReference>
<proteinExistence type="inferred from homology"/>
<evidence type="ECO:0000256" key="9">
    <source>
        <dbReference type="ARBA" id="ARBA00048552"/>
    </source>
</evidence>
<reference evidence="11" key="1">
    <citation type="journal article" date="2017" name="Am. J. Bot.">
        <title>Plastome sequences of an ancient fern lineage reveal remarkable changes in gene content and architecture.</title>
        <authorList>
            <person name="Labiak P.H."/>
            <person name="Karol K.G."/>
        </authorList>
    </citation>
    <scope>NUCLEOTIDE SEQUENCE</scope>
</reference>
<dbReference type="SMART" id="SM00662">
    <property type="entry name" value="RPOLD"/>
    <property type="match status" value="1"/>
</dbReference>